<proteinExistence type="predicted"/>
<organism evidence="3 4">
    <name type="scientific">Bradymonas sediminis</name>
    <dbReference type="NCBI Taxonomy" id="1548548"/>
    <lineage>
        <taxon>Bacteria</taxon>
        <taxon>Deltaproteobacteria</taxon>
        <taxon>Bradymonadales</taxon>
        <taxon>Bradymonadaceae</taxon>
        <taxon>Bradymonas</taxon>
    </lineage>
</organism>
<dbReference type="InterPro" id="IPR018247">
    <property type="entry name" value="EF_Hand_1_Ca_BS"/>
</dbReference>
<evidence type="ECO:0000313" key="3">
    <source>
        <dbReference type="EMBL" id="AWV88923.1"/>
    </source>
</evidence>
<protein>
    <recommendedName>
        <fullName evidence="2">DUF7151 domain-containing protein</fullName>
    </recommendedName>
</protein>
<keyword evidence="4" id="KW-1185">Reference proteome</keyword>
<dbReference type="AlphaFoldDB" id="A0A2Z4FJ11"/>
<dbReference type="KEGG" id="bsed:DN745_06045"/>
<dbReference type="InterPro" id="IPR055575">
    <property type="entry name" value="DUF7151"/>
</dbReference>
<feature type="domain" description="DUF7151" evidence="2">
    <location>
        <begin position="35"/>
        <end position="80"/>
    </location>
</feature>
<dbReference type="EMBL" id="CP030032">
    <property type="protein sequence ID" value="AWV88923.1"/>
    <property type="molecule type" value="Genomic_DNA"/>
</dbReference>
<evidence type="ECO:0000259" key="2">
    <source>
        <dbReference type="Pfam" id="PF23657"/>
    </source>
</evidence>
<dbReference type="Proteomes" id="UP000249799">
    <property type="component" value="Chromosome"/>
</dbReference>
<evidence type="ECO:0000313" key="4">
    <source>
        <dbReference type="Proteomes" id="UP000249799"/>
    </source>
</evidence>
<dbReference type="RefSeq" id="WP_111333003.1">
    <property type="nucleotide sequence ID" value="NZ_CP030032.1"/>
</dbReference>
<dbReference type="PROSITE" id="PS00018">
    <property type="entry name" value="EF_HAND_1"/>
    <property type="match status" value="1"/>
</dbReference>
<dbReference type="Pfam" id="PF23657">
    <property type="entry name" value="DUF7151"/>
    <property type="match status" value="3"/>
</dbReference>
<feature type="domain" description="DUF7151" evidence="2">
    <location>
        <begin position="89"/>
        <end position="133"/>
    </location>
</feature>
<keyword evidence="1" id="KW-0732">Signal</keyword>
<reference evidence="3 4" key="1">
    <citation type="submission" date="2018-06" db="EMBL/GenBank/DDBJ databases">
        <title>Lujinxingia sediminis gen. nov. sp. nov., a new facultative anaerobic member of the class Deltaproteobacteria, and proposal of Lujinxingaceae fam. nov.</title>
        <authorList>
            <person name="Guo L.-Y."/>
            <person name="Li C.-M."/>
            <person name="Wang S."/>
            <person name="Du Z.-J."/>
        </authorList>
    </citation>
    <scope>NUCLEOTIDE SEQUENCE [LARGE SCALE GENOMIC DNA]</scope>
    <source>
        <strain evidence="3 4">FA350</strain>
    </source>
</reference>
<feature type="domain" description="DUF7151" evidence="2">
    <location>
        <begin position="145"/>
        <end position="188"/>
    </location>
</feature>
<accession>A0A2Z4FJ11</accession>
<dbReference type="PROSITE" id="PS51257">
    <property type="entry name" value="PROKAR_LIPOPROTEIN"/>
    <property type="match status" value="1"/>
</dbReference>
<evidence type="ECO:0000256" key="1">
    <source>
        <dbReference type="SAM" id="SignalP"/>
    </source>
</evidence>
<feature type="chain" id="PRO_5016236817" description="DUF7151 domain-containing protein" evidence="1">
    <location>
        <begin position="22"/>
        <end position="389"/>
    </location>
</feature>
<feature type="signal peptide" evidence="1">
    <location>
        <begin position="1"/>
        <end position="21"/>
    </location>
</feature>
<dbReference type="OrthoDB" id="5526852at2"/>
<name>A0A2Z4FJ11_9DELT</name>
<sequence>MMNRKILALAAIALLATSALGCGDDASGNGSKAHNSLVNLVEESAGENCENGGQAIQTGLDANDNGVLDADEVAQTAYICNSAPGKDGALVNLADEPAGENCENGGKVIQTGVDTNSDGTLGADEVTQTSYVCDTVDGEDGVQTLVAVNEEPLGDNCPAGGSRIEVGADTSADGILDVDEVTQTTFICEEKCPGSMILSQPANACVEPQLTLFCTVEMALNPTGLYPYMLGPGTPCRVDLVYDTSQPESGEEFGQTTYAYSDAPNGIYVTLGDEVFYTNPAPDALLVTVHDTGTTSTRHDRIRFESLSNQMPAPYDGTSIMIELSSSDADTLTSNSLADATAALHRFEEAGGIIAACNAREASCEEGSMNEVDFWMVAITRYPTNAPGL</sequence>
<gene>
    <name evidence="3" type="ORF">DN745_06045</name>
</gene>